<dbReference type="PANTHER" id="PTHR11910">
    <property type="entry name" value="ATP SYNTHASE DELTA CHAIN"/>
    <property type="match status" value="1"/>
</dbReference>
<dbReference type="GO" id="GO:0046933">
    <property type="term" value="F:proton-transporting ATP synthase activity, rotational mechanism"/>
    <property type="evidence" value="ECO:0007669"/>
    <property type="project" value="InterPro"/>
</dbReference>
<dbReference type="NCBIfam" id="TIGR01145">
    <property type="entry name" value="ATP_synt_delta"/>
    <property type="match status" value="1"/>
</dbReference>
<keyword evidence="7" id="KW-0472">Membrane</keyword>
<keyword evidence="4" id="KW-0813">Transport</keyword>
<dbReference type="InterPro" id="IPR038219">
    <property type="entry name" value="Sep15/SelM_sf"/>
</dbReference>
<dbReference type="SUPFAM" id="SSF47928">
    <property type="entry name" value="N-terminal domain of the delta subunit of the F1F0-ATP synthase"/>
    <property type="match status" value="1"/>
</dbReference>
<feature type="domain" description="Selenoprotein F/M" evidence="9">
    <location>
        <begin position="1"/>
        <end position="70"/>
    </location>
</feature>
<comment type="subcellular location">
    <subcellularLocation>
        <location evidence="1">Membrane</location>
    </subcellularLocation>
</comment>
<name>A0A7J6WKX0_THATH</name>
<dbReference type="InterPro" id="IPR014912">
    <property type="entry name" value="Sep15_SelM_dom"/>
</dbReference>
<evidence type="ECO:0000256" key="6">
    <source>
        <dbReference type="ARBA" id="ARBA00023065"/>
    </source>
</evidence>
<dbReference type="InterPro" id="IPR000711">
    <property type="entry name" value="ATPase_OSCP/dsu"/>
</dbReference>
<dbReference type="SUPFAM" id="SSF52833">
    <property type="entry name" value="Thioredoxin-like"/>
    <property type="match status" value="1"/>
</dbReference>
<evidence type="ECO:0000256" key="2">
    <source>
        <dbReference type="ARBA" id="ARBA00005742"/>
    </source>
</evidence>
<evidence type="ECO:0000313" key="11">
    <source>
        <dbReference type="Proteomes" id="UP000554482"/>
    </source>
</evidence>
<comment type="similarity">
    <text evidence="2">Belongs to the selenoprotein M/F family.</text>
</comment>
<accession>A0A7J6WKX0</accession>
<keyword evidence="8" id="KW-0066">ATP synthesis</keyword>
<keyword evidence="5" id="KW-0375">Hydrogen ion transport</keyword>
<evidence type="ECO:0000259" key="9">
    <source>
        <dbReference type="Pfam" id="PF08806"/>
    </source>
</evidence>
<proteinExistence type="inferred from homology"/>
<reference evidence="10 11" key="1">
    <citation type="submission" date="2020-06" db="EMBL/GenBank/DDBJ databases">
        <title>Transcriptomic and genomic resources for Thalictrum thalictroides and T. hernandezii: Facilitating candidate gene discovery in an emerging model plant lineage.</title>
        <authorList>
            <person name="Arias T."/>
            <person name="Riano-Pachon D.M."/>
            <person name="Di Stilio V.S."/>
        </authorList>
    </citation>
    <scope>NUCLEOTIDE SEQUENCE [LARGE SCALE GENOMIC DNA]</scope>
    <source>
        <strain evidence="11">cv. WT478/WT964</strain>
        <tissue evidence="10">Leaves</tissue>
    </source>
</reference>
<evidence type="ECO:0000256" key="5">
    <source>
        <dbReference type="ARBA" id="ARBA00022781"/>
    </source>
</evidence>
<dbReference type="InterPro" id="IPR026015">
    <property type="entry name" value="ATP_synth_OSCP/delta_N_sf"/>
</dbReference>
<dbReference type="AlphaFoldDB" id="A0A7J6WKX0"/>
<evidence type="ECO:0000256" key="3">
    <source>
        <dbReference type="ARBA" id="ARBA00007046"/>
    </source>
</evidence>
<dbReference type="InterPro" id="IPR036249">
    <property type="entry name" value="Thioredoxin-like_sf"/>
</dbReference>
<organism evidence="10 11">
    <name type="scientific">Thalictrum thalictroides</name>
    <name type="common">Rue-anemone</name>
    <name type="synonym">Anemone thalictroides</name>
    <dbReference type="NCBI Taxonomy" id="46969"/>
    <lineage>
        <taxon>Eukaryota</taxon>
        <taxon>Viridiplantae</taxon>
        <taxon>Streptophyta</taxon>
        <taxon>Embryophyta</taxon>
        <taxon>Tracheophyta</taxon>
        <taxon>Spermatophyta</taxon>
        <taxon>Magnoliopsida</taxon>
        <taxon>Ranunculales</taxon>
        <taxon>Ranunculaceae</taxon>
        <taxon>Thalictroideae</taxon>
        <taxon>Thalictrum</taxon>
    </lineage>
</organism>
<gene>
    <name evidence="10" type="ORF">FRX31_012405</name>
</gene>
<dbReference type="HAMAP" id="MF_01416">
    <property type="entry name" value="ATP_synth_delta_bact"/>
    <property type="match status" value="1"/>
</dbReference>
<dbReference type="EMBL" id="JABWDY010013880">
    <property type="protein sequence ID" value="KAF5198006.1"/>
    <property type="molecule type" value="Genomic_DNA"/>
</dbReference>
<sequence length="308" mass="34681">IEVCMRKLVFYPEVVGFIEEEKDQFPSLKVQYVFNSPPKLVMLDNDGQYKETIRIDNWKREHLRRFLTEKNILKAESVHSQRSIFPSISENPNLTTSQLSRNYATATGSKETKETKVKLPLSLFGGAGNYASALYISAVKAKVLEKVESEIVDLVGASKKSPLFSQFIHDVSVPSSTRVKAINDICSAAKFSEITKNFLVVLAENGRLRNIDSIIQKFVELTMAHRGEVKAVVTTVIPLPAGEEKELKETLQDLIGEGKTVSLVQKIDPNILGGLVVEFDKKVFDMSIRTRARQMERFLREPVNFDSI</sequence>
<dbReference type="Proteomes" id="UP000554482">
    <property type="component" value="Unassembled WGS sequence"/>
</dbReference>
<feature type="non-terminal residue" evidence="10">
    <location>
        <position position="1"/>
    </location>
</feature>
<protein>
    <submittedName>
        <fullName evidence="10">Atp synthase subunit delta</fullName>
    </submittedName>
</protein>
<dbReference type="Gene3D" id="3.40.30.50">
    <property type="entry name" value="Sep15/SelM thioredoxin-like domain, active-site redox motif"/>
    <property type="match status" value="1"/>
</dbReference>
<dbReference type="Gene3D" id="1.10.520.20">
    <property type="entry name" value="N-terminal domain of the delta subunit of the F1F0-ATP synthase"/>
    <property type="match status" value="1"/>
</dbReference>
<dbReference type="GO" id="GO:0016020">
    <property type="term" value="C:membrane"/>
    <property type="evidence" value="ECO:0007669"/>
    <property type="project" value="UniProtKB-SubCell"/>
</dbReference>
<evidence type="ECO:0000313" key="10">
    <source>
        <dbReference type="EMBL" id="KAF5198006.1"/>
    </source>
</evidence>
<keyword evidence="6" id="KW-0406">Ion transport</keyword>
<dbReference type="Pfam" id="PF00213">
    <property type="entry name" value="OSCP"/>
    <property type="match status" value="1"/>
</dbReference>
<evidence type="ECO:0000256" key="8">
    <source>
        <dbReference type="ARBA" id="ARBA00023310"/>
    </source>
</evidence>
<evidence type="ECO:0000256" key="7">
    <source>
        <dbReference type="ARBA" id="ARBA00023136"/>
    </source>
</evidence>
<evidence type="ECO:0000256" key="1">
    <source>
        <dbReference type="ARBA" id="ARBA00004370"/>
    </source>
</evidence>
<comment type="similarity">
    <text evidence="3">Belongs to the ATPase delta chain family.</text>
</comment>
<dbReference type="Pfam" id="PF08806">
    <property type="entry name" value="Sep15_SelM"/>
    <property type="match status" value="1"/>
</dbReference>
<dbReference type="OrthoDB" id="1262810at2759"/>
<keyword evidence="11" id="KW-1185">Reference proteome</keyword>
<comment type="caution">
    <text evidence="10">The sequence shown here is derived from an EMBL/GenBank/DDBJ whole genome shotgun (WGS) entry which is preliminary data.</text>
</comment>
<dbReference type="PRINTS" id="PR00125">
    <property type="entry name" value="ATPASEDELTA"/>
</dbReference>
<evidence type="ECO:0000256" key="4">
    <source>
        <dbReference type="ARBA" id="ARBA00022448"/>
    </source>
</evidence>